<dbReference type="InterPro" id="IPR036249">
    <property type="entry name" value="Thioredoxin-like_sf"/>
</dbReference>
<dbReference type="SUPFAM" id="SSF52833">
    <property type="entry name" value="Thioredoxin-like"/>
    <property type="match status" value="1"/>
</dbReference>
<evidence type="ECO:0000259" key="2">
    <source>
        <dbReference type="SMART" id="SM00594"/>
    </source>
</evidence>
<dbReference type="InterPro" id="IPR006577">
    <property type="entry name" value="UAS"/>
</dbReference>
<dbReference type="OrthoDB" id="1026733at2759"/>
<dbReference type="GO" id="GO:0005783">
    <property type="term" value="C:endoplasmic reticulum"/>
    <property type="evidence" value="ECO:0007669"/>
    <property type="project" value="TreeGrafter"/>
</dbReference>
<feature type="domain" description="UAS" evidence="2">
    <location>
        <begin position="129"/>
        <end position="269"/>
    </location>
</feature>
<protein>
    <recommendedName>
        <fullName evidence="2">UAS domain-containing protein</fullName>
    </recommendedName>
</protein>
<dbReference type="SMART" id="SM00594">
    <property type="entry name" value="UAS"/>
    <property type="match status" value="1"/>
</dbReference>
<dbReference type="PANTHER" id="PTHR23322:SF1">
    <property type="entry name" value="FAS-ASSOCIATED FACTOR 2"/>
    <property type="match status" value="1"/>
</dbReference>
<dbReference type="AlphaFoldDB" id="A0A3P7NH43"/>
<gene>
    <name evidence="3" type="ORF">DILT_LOCUS4690</name>
</gene>
<reference evidence="3 4" key="1">
    <citation type="submission" date="2018-11" db="EMBL/GenBank/DDBJ databases">
        <authorList>
            <consortium name="Pathogen Informatics"/>
        </authorList>
    </citation>
    <scope>NUCLEOTIDE SEQUENCE [LARGE SCALE GENOMIC DNA]</scope>
</reference>
<evidence type="ECO:0000313" key="3">
    <source>
        <dbReference type="EMBL" id="VDN08859.1"/>
    </source>
</evidence>
<dbReference type="Gene3D" id="3.40.30.10">
    <property type="entry name" value="Glutaredoxin"/>
    <property type="match status" value="1"/>
</dbReference>
<evidence type="ECO:0000256" key="1">
    <source>
        <dbReference type="SAM" id="MobiDB-lite"/>
    </source>
</evidence>
<dbReference type="PANTHER" id="PTHR23322">
    <property type="entry name" value="FAS-ASSOCIATED PROTEIN"/>
    <property type="match status" value="1"/>
</dbReference>
<name>A0A3P7NH43_DIBLA</name>
<dbReference type="Proteomes" id="UP000281553">
    <property type="component" value="Unassembled WGS sequence"/>
</dbReference>
<accession>A0A3P7NH43</accession>
<keyword evidence="4" id="KW-1185">Reference proteome</keyword>
<dbReference type="GO" id="GO:0043130">
    <property type="term" value="F:ubiquitin binding"/>
    <property type="evidence" value="ECO:0007669"/>
    <property type="project" value="TreeGrafter"/>
</dbReference>
<dbReference type="InterPro" id="IPR050730">
    <property type="entry name" value="UBX_domain-protein"/>
</dbReference>
<organism evidence="3 4">
    <name type="scientific">Dibothriocephalus latus</name>
    <name type="common">Fish tapeworm</name>
    <name type="synonym">Diphyllobothrium latum</name>
    <dbReference type="NCBI Taxonomy" id="60516"/>
    <lineage>
        <taxon>Eukaryota</taxon>
        <taxon>Metazoa</taxon>
        <taxon>Spiralia</taxon>
        <taxon>Lophotrochozoa</taxon>
        <taxon>Platyhelminthes</taxon>
        <taxon>Cestoda</taxon>
        <taxon>Eucestoda</taxon>
        <taxon>Diphyllobothriidea</taxon>
        <taxon>Diphyllobothriidae</taxon>
        <taxon>Dibothriocephalus</taxon>
    </lineage>
</organism>
<dbReference type="EMBL" id="UYRU01045925">
    <property type="protein sequence ID" value="VDN08859.1"/>
    <property type="molecule type" value="Genomic_DNA"/>
</dbReference>
<dbReference type="GO" id="GO:0036503">
    <property type="term" value="P:ERAD pathway"/>
    <property type="evidence" value="ECO:0007669"/>
    <property type="project" value="TreeGrafter"/>
</dbReference>
<proteinExistence type="predicted"/>
<sequence length="281" mass="31695">MASGGAEGAQSVPYDVSALSEAKRRDLNHFKACSKFFKTFHAVHKFMGLGDAGNSTGAVRRRPQNQPENPAPIDLAPPNLLVFRRDRPTDGWLQTFLNILLSPFYFTYHVLGSIISTFMVTDPLGDVRHFIDTFKQTYAPVSEDSISTDTIERNNTPPFFEGTYAQALQEAKRSLRFLIVYLHCSSHEDTEEFCRQTLQNPVTLAFLNNTEQSIFWACDINSPEGYRTSQIFREHSYPFVGVIGLSINRGKLITFLLLCTMVFGSKFLSANPPNIRKPEKP</sequence>
<feature type="region of interest" description="Disordered" evidence="1">
    <location>
        <begin position="54"/>
        <end position="73"/>
    </location>
</feature>
<evidence type="ECO:0000313" key="4">
    <source>
        <dbReference type="Proteomes" id="UP000281553"/>
    </source>
</evidence>